<evidence type="ECO:0000259" key="2">
    <source>
        <dbReference type="Pfam" id="PF13648"/>
    </source>
</evidence>
<dbReference type="RefSeq" id="WP_072880222.1">
    <property type="nucleotide sequence ID" value="NZ_FQVT01000008.1"/>
</dbReference>
<protein>
    <submittedName>
        <fullName evidence="3">Lipocalin-like domain-containing protein</fullName>
    </submittedName>
</protein>
<sequence>MKIFQVKFTTRLVFLFLGVFLLSSMASFAQSLEGKWNIAKMDTKRSRMIEFTKDSLIFYEFDKRHSATSYEVSDNRITVSDASIPINGTYEFVNAQRLRLKPDRAKRPIDFVRLKPTKTSLTKAEIENLNFTISYKNHPLTVNFDRVEEGSGKTTKLEKIDATYFLSFYQNDQRLGAIPIEQVTTEEISVYGFPEKPYVVTGELVSSNGNSTSANTASSQVDLNTTEAIIGKWFYKSIKGRTSLSNCTKKTFFQFTKDASLQIKPYAKNHSNGNCIAGDSLNGTYNLVTDDQIEVTQNGKTNVWKIQSLTNTKLVVERDGGVLTLIKK</sequence>
<dbReference type="EMBL" id="FQVT01000008">
    <property type="protein sequence ID" value="SHG30506.1"/>
    <property type="molecule type" value="Genomic_DNA"/>
</dbReference>
<dbReference type="OrthoDB" id="1451537at2"/>
<dbReference type="InterPro" id="IPR024311">
    <property type="entry name" value="Lipocalin-like"/>
</dbReference>
<gene>
    <name evidence="3" type="ORF">SAMN05444483_10888</name>
</gene>
<name>A0A1M5IQK2_SALEC</name>
<evidence type="ECO:0000313" key="4">
    <source>
        <dbReference type="Proteomes" id="UP000183945"/>
    </source>
</evidence>
<feature type="domain" description="Lipocalin-like" evidence="2">
    <location>
        <begin position="229"/>
        <end position="316"/>
    </location>
</feature>
<proteinExistence type="predicted"/>
<feature type="chain" id="PRO_5012680210" evidence="1">
    <location>
        <begin position="30"/>
        <end position="328"/>
    </location>
</feature>
<dbReference type="Pfam" id="PF13648">
    <property type="entry name" value="Lipocalin_4"/>
    <property type="match status" value="1"/>
</dbReference>
<reference evidence="4" key="1">
    <citation type="submission" date="2016-11" db="EMBL/GenBank/DDBJ databases">
        <authorList>
            <person name="Varghese N."/>
            <person name="Submissions S."/>
        </authorList>
    </citation>
    <scope>NUCLEOTIDE SEQUENCE [LARGE SCALE GENOMIC DNA]</scope>
    <source>
        <strain evidence="4">DSM 24579</strain>
    </source>
</reference>
<organism evidence="3 4">
    <name type="scientific">Salegentibacter echinorum</name>
    <dbReference type="NCBI Taxonomy" id="1073325"/>
    <lineage>
        <taxon>Bacteria</taxon>
        <taxon>Pseudomonadati</taxon>
        <taxon>Bacteroidota</taxon>
        <taxon>Flavobacteriia</taxon>
        <taxon>Flavobacteriales</taxon>
        <taxon>Flavobacteriaceae</taxon>
        <taxon>Salegentibacter</taxon>
    </lineage>
</organism>
<accession>A0A1M5IQK2</accession>
<evidence type="ECO:0000256" key="1">
    <source>
        <dbReference type="SAM" id="SignalP"/>
    </source>
</evidence>
<keyword evidence="1" id="KW-0732">Signal</keyword>
<dbReference type="AlphaFoldDB" id="A0A1M5IQK2"/>
<evidence type="ECO:0000313" key="3">
    <source>
        <dbReference type="EMBL" id="SHG30506.1"/>
    </source>
</evidence>
<feature type="signal peptide" evidence="1">
    <location>
        <begin position="1"/>
        <end position="29"/>
    </location>
</feature>
<keyword evidence="4" id="KW-1185">Reference proteome</keyword>
<dbReference type="Proteomes" id="UP000183945">
    <property type="component" value="Unassembled WGS sequence"/>
</dbReference>